<dbReference type="SUPFAM" id="SSF54675">
    <property type="entry name" value="Nicotinate/Quinolinate PRTase N-terminal domain-like"/>
    <property type="match status" value="1"/>
</dbReference>
<dbReference type="Pfam" id="PF01729">
    <property type="entry name" value="QRPTase_C"/>
    <property type="match status" value="1"/>
</dbReference>
<dbReference type="SUPFAM" id="SSF51690">
    <property type="entry name" value="Nicotinate/Quinolinate PRTase C-terminal domain-like"/>
    <property type="match status" value="1"/>
</dbReference>
<sequence>MIDNRNPMYKDNGVCAMYLPQATQRLIELALAEDLDGGDLTSLATIPADLAAKAHVLVKDQGVLAGMEVAAAVCRLVDPALEWQPVLGDGAAVKYGTIVAYLSGPARSVLMAERTLLNFLQRLSGIASKTALYVAKIADTQAKLVDTRKTTPGWRALEKAAVRAGGGANHRFNLGDGVLIKDNHLALGGHDIVGAIQRARAVAPHTTKIEVEVEDLAGVQAALEAGADIIMLDNMSIEAMREAVHLIAGRALVEASGGITLERIRAVAETGVNLISCGAITHSATALDISLDIAINS</sequence>
<dbReference type="PANTHER" id="PTHR32179">
    <property type="entry name" value="NICOTINATE-NUCLEOTIDE PYROPHOSPHORYLASE [CARBOXYLATING]"/>
    <property type="match status" value="1"/>
</dbReference>
<keyword evidence="5" id="KW-0662">Pyridine nucleotide biosynthesis</keyword>
<evidence type="ECO:0000313" key="14">
    <source>
        <dbReference type="Proteomes" id="UP001428290"/>
    </source>
</evidence>
<comment type="pathway">
    <text evidence="2">Cofactor biosynthesis; NAD(+) biosynthesis; nicotinate D-ribonucleotide from quinolinate: step 1/1.</text>
</comment>
<dbReference type="EC" id="2.4.2.19" evidence="4"/>
<evidence type="ECO:0000313" key="13">
    <source>
        <dbReference type="EMBL" id="GAA5529990.1"/>
    </source>
</evidence>
<dbReference type="Gene3D" id="3.90.1170.20">
    <property type="entry name" value="Quinolinate phosphoribosyl transferase, N-terminal domain"/>
    <property type="match status" value="1"/>
</dbReference>
<dbReference type="InterPro" id="IPR013785">
    <property type="entry name" value="Aldolase_TIM"/>
</dbReference>
<comment type="caution">
    <text evidence="13">The sequence shown here is derived from an EMBL/GenBank/DDBJ whole genome shotgun (WGS) entry which is preliminary data.</text>
</comment>
<evidence type="ECO:0000256" key="3">
    <source>
        <dbReference type="ARBA" id="ARBA00009400"/>
    </source>
</evidence>
<dbReference type="PIRSF" id="PIRSF006250">
    <property type="entry name" value="NadC_ModD"/>
    <property type="match status" value="1"/>
</dbReference>
<evidence type="ECO:0000256" key="8">
    <source>
        <dbReference type="ARBA" id="ARBA00033102"/>
    </source>
</evidence>
<comment type="function">
    <text evidence="1">Involved in the catabolism of quinolinic acid (QA).</text>
</comment>
<accession>A0ABP9X647</accession>
<keyword evidence="6 10" id="KW-0328">Glycosyltransferase</keyword>
<dbReference type="EMBL" id="BAABRU010000014">
    <property type="protein sequence ID" value="GAA5529990.1"/>
    <property type="molecule type" value="Genomic_DNA"/>
</dbReference>
<gene>
    <name evidence="13" type="primary">nadC</name>
    <name evidence="13" type="ORF">Hgul01_03804</name>
</gene>
<evidence type="ECO:0000256" key="7">
    <source>
        <dbReference type="ARBA" id="ARBA00022679"/>
    </source>
</evidence>
<evidence type="ECO:0000256" key="9">
    <source>
        <dbReference type="ARBA" id="ARBA00047445"/>
    </source>
</evidence>
<reference evidence="13 14" key="1">
    <citation type="submission" date="2024-02" db="EMBL/GenBank/DDBJ databases">
        <title>Herpetosiphon gulosus NBRC 112829.</title>
        <authorList>
            <person name="Ichikawa N."/>
            <person name="Katano-Makiyama Y."/>
            <person name="Hidaka K."/>
        </authorList>
    </citation>
    <scope>NUCLEOTIDE SEQUENCE [LARGE SCALE GENOMIC DNA]</scope>
    <source>
        <strain evidence="13 14">NBRC 112829</strain>
    </source>
</reference>
<organism evidence="13 14">
    <name type="scientific">Herpetosiphon gulosus</name>
    <dbReference type="NCBI Taxonomy" id="1973496"/>
    <lineage>
        <taxon>Bacteria</taxon>
        <taxon>Bacillati</taxon>
        <taxon>Chloroflexota</taxon>
        <taxon>Chloroflexia</taxon>
        <taxon>Herpetosiphonales</taxon>
        <taxon>Herpetosiphonaceae</taxon>
        <taxon>Herpetosiphon</taxon>
    </lineage>
</organism>
<evidence type="ECO:0000259" key="12">
    <source>
        <dbReference type="Pfam" id="PF02749"/>
    </source>
</evidence>
<evidence type="ECO:0000256" key="10">
    <source>
        <dbReference type="PIRNR" id="PIRNR006250"/>
    </source>
</evidence>
<dbReference type="NCBIfam" id="TIGR00078">
    <property type="entry name" value="nadC"/>
    <property type="match status" value="1"/>
</dbReference>
<evidence type="ECO:0000256" key="1">
    <source>
        <dbReference type="ARBA" id="ARBA00003237"/>
    </source>
</evidence>
<proteinExistence type="inferred from homology"/>
<dbReference type="CDD" id="cd01572">
    <property type="entry name" value="QPRTase"/>
    <property type="match status" value="1"/>
</dbReference>
<keyword evidence="14" id="KW-1185">Reference proteome</keyword>
<feature type="domain" description="Quinolinate phosphoribosyl transferase N-terminal" evidence="12">
    <location>
        <begin position="39"/>
        <end position="124"/>
    </location>
</feature>
<feature type="domain" description="Quinolinate phosphoribosyl transferase C-terminal" evidence="11">
    <location>
        <begin position="126"/>
        <end position="292"/>
    </location>
</feature>
<comment type="catalytic activity">
    <reaction evidence="9">
        <text>nicotinate beta-D-ribonucleotide + CO2 + diphosphate = quinolinate + 5-phospho-alpha-D-ribose 1-diphosphate + 2 H(+)</text>
        <dbReference type="Rhea" id="RHEA:12733"/>
        <dbReference type="ChEBI" id="CHEBI:15378"/>
        <dbReference type="ChEBI" id="CHEBI:16526"/>
        <dbReference type="ChEBI" id="CHEBI:29959"/>
        <dbReference type="ChEBI" id="CHEBI:33019"/>
        <dbReference type="ChEBI" id="CHEBI:57502"/>
        <dbReference type="ChEBI" id="CHEBI:58017"/>
        <dbReference type="EC" id="2.4.2.19"/>
    </reaction>
</comment>
<dbReference type="Gene3D" id="3.20.20.70">
    <property type="entry name" value="Aldolase class I"/>
    <property type="match status" value="1"/>
</dbReference>
<dbReference type="InterPro" id="IPR022412">
    <property type="entry name" value="Quinolinate_PRibosylTrfase_N"/>
</dbReference>
<dbReference type="InterPro" id="IPR036068">
    <property type="entry name" value="Nicotinate_pribotase-like_C"/>
</dbReference>
<evidence type="ECO:0000256" key="5">
    <source>
        <dbReference type="ARBA" id="ARBA00022642"/>
    </source>
</evidence>
<protein>
    <recommendedName>
        <fullName evidence="4">nicotinate-nucleotide diphosphorylase (carboxylating)</fullName>
        <ecNumber evidence="4">2.4.2.19</ecNumber>
    </recommendedName>
    <alternativeName>
        <fullName evidence="8">Quinolinate phosphoribosyltransferase [decarboxylating]</fullName>
    </alternativeName>
</protein>
<dbReference type="Pfam" id="PF02749">
    <property type="entry name" value="QRPTase_N"/>
    <property type="match status" value="1"/>
</dbReference>
<evidence type="ECO:0000256" key="4">
    <source>
        <dbReference type="ARBA" id="ARBA00011944"/>
    </source>
</evidence>
<comment type="similarity">
    <text evidence="3 10">Belongs to the NadC/ModD family.</text>
</comment>
<dbReference type="InterPro" id="IPR002638">
    <property type="entry name" value="Quinolinate_PRibosylTrfase_C"/>
</dbReference>
<dbReference type="InterPro" id="IPR027277">
    <property type="entry name" value="NadC/ModD"/>
</dbReference>
<keyword evidence="7 10" id="KW-0808">Transferase</keyword>
<evidence type="ECO:0000259" key="11">
    <source>
        <dbReference type="Pfam" id="PF01729"/>
    </source>
</evidence>
<dbReference type="InterPro" id="IPR004393">
    <property type="entry name" value="NadC"/>
</dbReference>
<dbReference type="PANTHER" id="PTHR32179:SF3">
    <property type="entry name" value="NICOTINATE-NUCLEOTIDE PYROPHOSPHORYLASE [CARBOXYLATING]"/>
    <property type="match status" value="1"/>
</dbReference>
<evidence type="ECO:0000256" key="2">
    <source>
        <dbReference type="ARBA" id="ARBA00004893"/>
    </source>
</evidence>
<evidence type="ECO:0000256" key="6">
    <source>
        <dbReference type="ARBA" id="ARBA00022676"/>
    </source>
</evidence>
<dbReference type="Proteomes" id="UP001428290">
    <property type="component" value="Unassembled WGS sequence"/>
</dbReference>
<dbReference type="InterPro" id="IPR037128">
    <property type="entry name" value="Quinolinate_PRibosylTase_N_sf"/>
</dbReference>
<name>A0ABP9X647_9CHLR</name>